<name>A0A6S7AMV8_9BURK</name>
<dbReference type="Gene3D" id="3.40.50.150">
    <property type="entry name" value="Vaccinia Virus protein VP39"/>
    <property type="match status" value="1"/>
</dbReference>
<dbReference type="PANTHER" id="PTHR43861:SF1">
    <property type="entry name" value="TRANS-ACONITATE 2-METHYLTRANSFERASE"/>
    <property type="match status" value="1"/>
</dbReference>
<evidence type="ECO:0000313" key="5">
    <source>
        <dbReference type="Proteomes" id="UP000494111"/>
    </source>
</evidence>
<dbReference type="Pfam" id="PF13649">
    <property type="entry name" value="Methyltransf_25"/>
    <property type="match status" value="1"/>
</dbReference>
<dbReference type="SUPFAM" id="SSF53335">
    <property type="entry name" value="S-adenosyl-L-methionine-dependent methyltransferases"/>
    <property type="match status" value="1"/>
</dbReference>
<organism evidence="4 5">
    <name type="scientific">Achromobacter deleyi</name>
    <dbReference type="NCBI Taxonomy" id="1353891"/>
    <lineage>
        <taxon>Bacteria</taxon>
        <taxon>Pseudomonadati</taxon>
        <taxon>Pseudomonadota</taxon>
        <taxon>Betaproteobacteria</taxon>
        <taxon>Burkholderiales</taxon>
        <taxon>Alcaligenaceae</taxon>
        <taxon>Achromobacter</taxon>
    </lineage>
</organism>
<accession>A0A6S7AMV8</accession>
<evidence type="ECO:0000259" key="3">
    <source>
        <dbReference type="Pfam" id="PF13649"/>
    </source>
</evidence>
<sequence>MSHPAADDVIALYQDHAAAFEKLRGAHALIERAWLADFLGLMPAGAAPRVLDLGCGAGTPIARHLIEQGCHITGVDTSQPLLDIAQASFPEHRWIAADMRQFSCPDTFQGVIAWHSFFHLTPDDQRPMFARFRRLAAPGAALMFTSGPAQGHAIGQFEGRPLYHGSLDPAEYRQLLADNGFEVLRHVANDPNCGGATIWLARQAMAA</sequence>
<dbReference type="RefSeq" id="WP_175195230.1">
    <property type="nucleotide sequence ID" value="NZ_CADIJO010000027.1"/>
</dbReference>
<keyword evidence="2 4" id="KW-0808">Transferase</keyword>
<dbReference type="InterPro" id="IPR041698">
    <property type="entry name" value="Methyltransf_25"/>
</dbReference>
<proteinExistence type="predicted"/>
<gene>
    <name evidence="4" type="primary">tam_6</name>
    <name evidence="4" type="ORF">LMG3458_05293</name>
</gene>
<evidence type="ECO:0000256" key="1">
    <source>
        <dbReference type="ARBA" id="ARBA00022603"/>
    </source>
</evidence>
<dbReference type="Proteomes" id="UP000494111">
    <property type="component" value="Unassembled WGS sequence"/>
</dbReference>
<dbReference type="AlphaFoldDB" id="A0A6S7AMV8"/>
<dbReference type="EMBL" id="CADIJO010000027">
    <property type="protein sequence ID" value="CAB3736064.1"/>
    <property type="molecule type" value="Genomic_DNA"/>
</dbReference>
<reference evidence="4 5" key="1">
    <citation type="submission" date="2020-04" db="EMBL/GenBank/DDBJ databases">
        <authorList>
            <person name="De Canck E."/>
        </authorList>
    </citation>
    <scope>NUCLEOTIDE SEQUENCE [LARGE SCALE GENOMIC DNA]</scope>
    <source>
        <strain evidence="4 5">LMG 3458</strain>
    </source>
</reference>
<dbReference type="GO" id="GO:0030798">
    <property type="term" value="F:trans-aconitate 2-methyltransferase activity"/>
    <property type="evidence" value="ECO:0007669"/>
    <property type="project" value="UniProtKB-EC"/>
</dbReference>
<feature type="domain" description="Methyltransferase" evidence="3">
    <location>
        <begin position="50"/>
        <end position="139"/>
    </location>
</feature>
<evidence type="ECO:0000313" key="4">
    <source>
        <dbReference type="EMBL" id="CAB3736064.1"/>
    </source>
</evidence>
<evidence type="ECO:0000256" key="2">
    <source>
        <dbReference type="ARBA" id="ARBA00022679"/>
    </source>
</evidence>
<protein>
    <submittedName>
        <fullName evidence="4">Trans-aconitate 2-methyltransferase</fullName>
        <ecNumber evidence="4">2.1.1.144</ecNumber>
    </submittedName>
</protein>
<dbReference type="CDD" id="cd02440">
    <property type="entry name" value="AdoMet_MTases"/>
    <property type="match status" value="1"/>
</dbReference>
<dbReference type="InterPro" id="IPR029063">
    <property type="entry name" value="SAM-dependent_MTases_sf"/>
</dbReference>
<dbReference type="GO" id="GO:0032259">
    <property type="term" value="P:methylation"/>
    <property type="evidence" value="ECO:0007669"/>
    <property type="project" value="UniProtKB-KW"/>
</dbReference>
<keyword evidence="1 4" id="KW-0489">Methyltransferase</keyword>
<dbReference type="PANTHER" id="PTHR43861">
    <property type="entry name" value="TRANS-ACONITATE 2-METHYLTRANSFERASE-RELATED"/>
    <property type="match status" value="1"/>
</dbReference>
<dbReference type="EC" id="2.1.1.144" evidence="4"/>